<evidence type="ECO:0000256" key="1">
    <source>
        <dbReference type="SAM" id="MobiDB-lite"/>
    </source>
</evidence>
<reference evidence="2" key="2">
    <citation type="submission" date="2025-09" db="UniProtKB">
        <authorList>
            <consortium name="Ensembl"/>
        </authorList>
    </citation>
    <scope>IDENTIFICATION</scope>
</reference>
<organism evidence="2 3">
    <name type="scientific">Leptobrachium leishanense</name>
    <name type="common">Leishan spiny toad</name>
    <dbReference type="NCBI Taxonomy" id="445787"/>
    <lineage>
        <taxon>Eukaryota</taxon>
        <taxon>Metazoa</taxon>
        <taxon>Chordata</taxon>
        <taxon>Craniata</taxon>
        <taxon>Vertebrata</taxon>
        <taxon>Euteleostomi</taxon>
        <taxon>Amphibia</taxon>
        <taxon>Batrachia</taxon>
        <taxon>Anura</taxon>
        <taxon>Pelobatoidea</taxon>
        <taxon>Megophryidae</taxon>
        <taxon>Leptobrachium</taxon>
    </lineage>
</organism>
<sequence length="92" mass="10173">MGQPVLRDTRSSSNPERVATRPVPEKLAGAPGSVPFSSKSSAPWNAFAPKEGPKSRKMLRFRQFLVTSRCHGCSILALQMFWSYISHKAPLT</sequence>
<dbReference type="Ensembl" id="ENSLLET00000016762.1">
    <property type="protein sequence ID" value="ENSLLEP00000016147.1"/>
    <property type="gene ID" value="ENSLLEG00000010280.1"/>
</dbReference>
<dbReference type="Proteomes" id="UP000694569">
    <property type="component" value="Unplaced"/>
</dbReference>
<name>A0A8C5MPX4_9ANUR</name>
<dbReference type="OrthoDB" id="8899423at2759"/>
<dbReference type="AlphaFoldDB" id="A0A8C5MPX4"/>
<evidence type="ECO:0000313" key="2">
    <source>
        <dbReference type="Ensembl" id="ENSLLEP00000016147.1"/>
    </source>
</evidence>
<reference evidence="2" key="1">
    <citation type="submission" date="2025-08" db="UniProtKB">
        <authorList>
            <consortium name="Ensembl"/>
        </authorList>
    </citation>
    <scope>IDENTIFICATION</scope>
</reference>
<protein>
    <submittedName>
        <fullName evidence="2">Uncharacterized protein</fullName>
    </submittedName>
</protein>
<proteinExistence type="predicted"/>
<accession>A0A8C5MPX4</accession>
<evidence type="ECO:0000313" key="3">
    <source>
        <dbReference type="Proteomes" id="UP000694569"/>
    </source>
</evidence>
<keyword evidence="3" id="KW-1185">Reference proteome</keyword>
<feature type="region of interest" description="Disordered" evidence="1">
    <location>
        <begin position="1"/>
        <end position="51"/>
    </location>
</feature>